<comment type="caution">
    <text evidence="9">The sequence shown here is derived from an EMBL/GenBank/DDBJ whole genome shotgun (WGS) entry which is preliminary data.</text>
</comment>
<dbReference type="PIRSF" id="PIRSF027081">
    <property type="entry name" value="RNase_P/MRP_p29_subunit"/>
    <property type="match status" value="1"/>
</dbReference>
<evidence type="ECO:0000256" key="2">
    <source>
        <dbReference type="ARBA" id="ARBA00006181"/>
    </source>
</evidence>
<dbReference type="SUPFAM" id="SSF101744">
    <property type="entry name" value="Rof/RNase P subunit-like"/>
    <property type="match status" value="1"/>
</dbReference>
<dbReference type="InterPro" id="IPR016848">
    <property type="entry name" value="RNase_P/MRP_Rpp29-subunit"/>
</dbReference>
<evidence type="ECO:0000256" key="4">
    <source>
        <dbReference type="ARBA" id="ARBA00022694"/>
    </source>
</evidence>
<evidence type="ECO:0000256" key="8">
    <source>
        <dbReference type="PIRNR" id="PIRNR027081"/>
    </source>
</evidence>
<dbReference type="Gene3D" id="2.30.30.210">
    <property type="entry name" value="Ribonuclease P/MRP, subunit p29"/>
    <property type="match status" value="1"/>
</dbReference>
<dbReference type="GO" id="GO:0000172">
    <property type="term" value="C:ribonuclease MRP complex"/>
    <property type="evidence" value="ECO:0007669"/>
    <property type="project" value="InterPro"/>
</dbReference>
<dbReference type="HAMAP" id="MF_00754">
    <property type="entry name" value="RNase_P_1"/>
    <property type="match status" value="1"/>
</dbReference>
<sequence>MDPLYQSISSQKDTFSSVISSEKHEYEEDLTLSLLKKGLPDEIAESLYINKVKNKPLLIHPTDRYKNNEQGSDPRNLKRLNYLSKLHHKGRKKKPRPLSSREKKATGIYNISKDACKYNIWIPLHNLWKEYIKEIIGSSSISIISQKLLKADMHGSKLKVVRSRCPSRVGIEGICIKETKKTFVLITEKNQQKVIPKENSVFSIEIEQILNYINEKQDSYEEIDEKHLMVFEIMGSHFIYRAAERIGKKIKSKSILEL</sequence>
<dbReference type="GO" id="GO:0001682">
    <property type="term" value="P:tRNA 5'-leader removal"/>
    <property type="evidence" value="ECO:0007669"/>
    <property type="project" value="InterPro"/>
</dbReference>
<dbReference type="InterPro" id="IPR023538">
    <property type="entry name" value="RNP1"/>
</dbReference>
<keyword evidence="6" id="KW-0255">Endonuclease</keyword>
<keyword evidence="10" id="KW-1185">Reference proteome</keyword>
<dbReference type="GO" id="GO:0004519">
    <property type="term" value="F:endonuclease activity"/>
    <property type="evidence" value="ECO:0007669"/>
    <property type="project" value="UniProtKB-KW"/>
</dbReference>
<name>M7NKQ8_PNEMU</name>
<dbReference type="EMBL" id="AFWA02000011">
    <property type="protein sequence ID" value="EMR09228.1"/>
    <property type="molecule type" value="Genomic_DNA"/>
</dbReference>
<dbReference type="InterPro" id="IPR036980">
    <property type="entry name" value="RNase_P/MRP_Rpp29_sf"/>
</dbReference>
<evidence type="ECO:0000313" key="10">
    <source>
        <dbReference type="Proteomes" id="UP000011958"/>
    </source>
</evidence>
<evidence type="ECO:0000256" key="1">
    <source>
        <dbReference type="ARBA" id="ARBA00004123"/>
    </source>
</evidence>
<dbReference type="RefSeq" id="XP_007874577.1">
    <property type="nucleotide sequence ID" value="XM_007876386.1"/>
</dbReference>
<dbReference type="InterPro" id="IPR023534">
    <property type="entry name" value="Rof/RNase_P-like"/>
</dbReference>
<dbReference type="GO" id="GO:0030677">
    <property type="term" value="C:ribonuclease P complex"/>
    <property type="evidence" value="ECO:0007669"/>
    <property type="project" value="InterPro"/>
</dbReference>
<comment type="similarity">
    <text evidence="2">Belongs to the eukaryotic/archaeal RNase P protein component 1 family.</text>
</comment>
<dbReference type="SMART" id="SM00538">
    <property type="entry name" value="POP4"/>
    <property type="match status" value="1"/>
</dbReference>
<accession>M7NKQ8</accession>
<evidence type="ECO:0000256" key="7">
    <source>
        <dbReference type="ARBA" id="ARBA00022801"/>
    </source>
</evidence>
<organism evidence="9 10">
    <name type="scientific">Pneumocystis murina (strain B123)</name>
    <name type="common">Mouse pneumocystis pneumonia agent</name>
    <name type="synonym">Pneumocystis carinii f. sp. muris</name>
    <dbReference type="NCBI Taxonomy" id="1069680"/>
    <lineage>
        <taxon>Eukaryota</taxon>
        <taxon>Fungi</taxon>
        <taxon>Dikarya</taxon>
        <taxon>Ascomycota</taxon>
        <taxon>Taphrinomycotina</taxon>
        <taxon>Pneumocystomycetes</taxon>
        <taxon>Pneumocystaceae</taxon>
        <taxon>Pneumocystis</taxon>
    </lineage>
</organism>
<dbReference type="GeneID" id="19896256"/>
<dbReference type="Pfam" id="PF01868">
    <property type="entry name" value="RNase_P-MRP_p29"/>
    <property type="match status" value="1"/>
</dbReference>
<dbReference type="STRING" id="1069680.M7NKQ8"/>
<dbReference type="HOGENOM" id="CLU_078577_0_0_1"/>
<evidence type="ECO:0000256" key="5">
    <source>
        <dbReference type="ARBA" id="ARBA00022722"/>
    </source>
</evidence>
<dbReference type="VEuPathDB" id="FungiDB:PNEG_02564"/>
<keyword evidence="5" id="KW-0540">Nuclease</keyword>
<keyword evidence="7" id="KW-0378">Hydrolase</keyword>
<dbReference type="GO" id="GO:0005634">
    <property type="term" value="C:nucleus"/>
    <property type="evidence" value="ECO:0007669"/>
    <property type="project" value="UniProtKB-SubCell"/>
</dbReference>
<proteinExistence type="inferred from homology"/>
<dbReference type="InterPro" id="IPR002730">
    <property type="entry name" value="Rpp29/RNP1"/>
</dbReference>
<evidence type="ECO:0000256" key="6">
    <source>
        <dbReference type="ARBA" id="ARBA00022759"/>
    </source>
</evidence>
<dbReference type="GO" id="GO:0006364">
    <property type="term" value="P:rRNA processing"/>
    <property type="evidence" value="ECO:0007669"/>
    <property type="project" value="TreeGrafter"/>
</dbReference>
<dbReference type="PANTHER" id="PTHR13348">
    <property type="entry name" value="RIBONUCLEASE P SUBUNIT P29"/>
    <property type="match status" value="1"/>
</dbReference>
<dbReference type="OMA" id="IPKSECV"/>
<comment type="subcellular location">
    <subcellularLocation>
        <location evidence="1">Nucleus</location>
    </subcellularLocation>
</comment>
<keyword evidence="4 8" id="KW-0819">tRNA processing</keyword>
<evidence type="ECO:0000256" key="3">
    <source>
        <dbReference type="ARBA" id="ARBA00022490"/>
    </source>
</evidence>
<dbReference type="AlphaFoldDB" id="M7NKQ8"/>
<keyword evidence="8" id="KW-0539">Nucleus</keyword>
<reference evidence="10" key="1">
    <citation type="journal article" date="2016" name="Nat. Commun.">
        <title>Genome analysis of three Pneumocystis species reveals adaptation mechanisms to life exclusively in mammalian hosts.</title>
        <authorList>
            <person name="Ma L."/>
            <person name="Chen Z."/>
            <person name="Huang D.W."/>
            <person name="Kutty G."/>
            <person name="Ishihara M."/>
            <person name="Wang H."/>
            <person name="Abouelleil A."/>
            <person name="Bishop L."/>
            <person name="Davey E."/>
            <person name="Deng R."/>
            <person name="Deng X."/>
            <person name="Fan L."/>
            <person name="Fantoni G."/>
            <person name="Fitzgerald M."/>
            <person name="Gogineni E."/>
            <person name="Goldberg J.M."/>
            <person name="Handley G."/>
            <person name="Hu X."/>
            <person name="Huber C."/>
            <person name="Jiao X."/>
            <person name="Jones K."/>
            <person name="Levin J.Z."/>
            <person name="Liu Y."/>
            <person name="Macdonald P."/>
            <person name="Melnikov A."/>
            <person name="Raley C."/>
            <person name="Sassi M."/>
            <person name="Sherman B.T."/>
            <person name="Song X."/>
            <person name="Sykes S."/>
            <person name="Tran B."/>
            <person name="Walsh L."/>
            <person name="Xia Y."/>
            <person name="Yang J."/>
            <person name="Young S."/>
            <person name="Zeng Q."/>
            <person name="Zheng X."/>
            <person name="Stephens R."/>
            <person name="Nusbaum C."/>
            <person name="Birren B.W."/>
            <person name="Azadi P."/>
            <person name="Lempicki R.A."/>
            <person name="Cuomo C.A."/>
            <person name="Kovacs J.A."/>
        </authorList>
    </citation>
    <scope>NUCLEOTIDE SEQUENCE [LARGE SCALE GENOMIC DNA]</scope>
    <source>
        <strain evidence="10">B123</strain>
    </source>
</reference>
<keyword evidence="3" id="KW-0963">Cytoplasm</keyword>
<protein>
    <recommendedName>
        <fullName evidence="8">Ribonuclease P protein subunit</fullName>
    </recommendedName>
</protein>
<gene>
    <name evidence="9" type="ORF">PNEG_02564</name>
</gene>
<dbReference type="GO" id="GO:0033204">
    <property type="term" value="F:ribonuclease P RNA binding"/>
    <property type="evidence" value="ECO:0007669"/>
    <property type="project" value="InterPro"/>
</dbReference>
<dbReference type="GO" id="GO:0016787">
    <property type="term" value="F:hydrolase activity"/>
    <property type="evidence" value="ECO:0007669"/>
    <property type="project" value="UniProtKB-KW"/>
</dbReference>
<dbReference type="Proteomes" id="UP000011958">
    <property type="component" value="Unassembled WGS sequence"/>
</dbReference>
<dbReference type="OrthoDB" id="124041at2759"/>
<dbReference type="PANTHER" id="PTHR13348:SF0">
    <property type="entry name" value="RIBONUCLEASE P PROTEIN SUBUNIT P29"/>
    <property type="match status" value="1"/>
</dbReference>
<evidence type="ECO:0000313" key="9">
    <source>
        <dbReference type="EMBL" id="EMR09228.1"/>
    </source>
</evidence>
<dbReference type="eggNOG" id="KOG4046">
    <property type="taxonomic scope" value="Eukaryota"/>
</dbReference>